<feature type="domain" description="Glycosyltransferase RgtA/B/C/D-like" evidence="9">
    <location>
        <begin position="94"/>
        <end position="224"/>
    </location>
</feature>
<dbReference type="EMBL" id="MHCJ01000003">
    <property type="protein sequence ID" value="OGY18467.1"/>
    <property type="molecule type" value="Genomic_DNA"/>
</dbReference>
<name>A0A1G1VTD8_9BACT</name>
<sequence length="490" mass="55482">MRLAKFVPRSPLMSLNAKLLNTKNKPQKSQLRKKEKLQLALLMFASLLVFFFKLDATLLTNWDEAWHAVIARNMARTGDFITPVYNGQIWFATAPLYLWLVASWFTVFGITTLGVRIFSALAAVGGVYLTYRIGKLLFSHTAGLFAGLVLTTTVQYLYRGRTGNLDTMLTFFVSLAVFAFLAARKDSRWYLITGASTALAFLTKGILGLLPMPLFLLVPRRYVTWSFVAFLLVFLPWHLVAYLRHGEGFFTYFFLKYMLSKANVPNPVSGTETFWYVTVLRHGLKLWFAALPFALIIVLKDSMKKKNLWLPVLWAIGPFIMLTIARMRNDWYLIPIYPGIALLIGYFAAEIAATGKLKALVTAGLIGIAAFNILWYRGSIFVPETVAAEASLAQIARERTSTDETILLDDNYLPVAAFYADRKIVPLRYSREKESLVSDALLREATGGAQRKLVLTNTQTLDQLIEAFHGPTYERISERDDKLLIELRFE</sequence>
<dbReference type="InterPro" id="IPR038731">
    <property type="entry name" value="RgtA/B/C-like"/>
</dbReference>
<comment type="subcellular location">
    <subcellularLocation>
        <location evidence="1">Cell membrane</location>
        <topology evidence="1">Multi-pass membrane protein</topology>
    </subcellularLocation>
</comment>
<keyword evidence="3" id="KW-0328">Glycosyltransferase</keyword>
<organism evidence="10 11">
    <name type="scientific">Candidatus Chisholmbacteria bacterium RIFCSPHIGHO2_01_FULL_52_32</name>
    <dbReference type="NCBI Taxonomy" id="1797591"/>
    <lineage>
        <taxon>Bacteria</taxon>
        <taxon>Candidatus Chisholmiibacteriota</taxon>
    </lineage>
</organism>
<evidence type="ECO:0000256" key="5">
    <source>
        <dbReference type="ARBA" id="ARBA00022692"/>
    </source>
</evidence>
<feature type="transmembrane region" description="Helical" evidence="8">
    <location>
        <begin position="165"/>
        <end position="183"/>
    </location>
</feature>
<dbReference type="InterPro" id="IPR050297">
    <property type="entry name" value="LipidA_mod_glycosyltrf_83"/>
</dbReference>
<keyword evidence="5 8" id="KW-0812">Transmembrane</keyword>
<feature type="transmembrane region" description="Helical" evidence="8">
    <location>
        <begin position="308"/>
        <end position="325"/>
    </location>
</feature>
<feature type="transmembrane region" description="Helical" evidence="8">
    <location>
        <begin position="359"/>
        <end position="376"/>
    </location>
</feature>
<feature type="transmembrane region" description="Helical" evidence="8">
    <location>
        <begin position="274"/>
        <end position="299"/>
    </location>
</feature>
<dbReference type="GO" id="GO:0010041">
    <property type="term" value="P:response to iron(III) ion"/>
    <property type="evidence" value="ECO:0007669"/>
    <property type="project" value="TreeGrafter"/>
</dbReference>
<reference evidence="10 11" key="1">
    <citation type="journal article" date="2016" name="Nat. Commun.">
        <title>Thousands of microbial genomes shed light on interconnected biogeochemical processes in an aquifer system.</title>
        <authorList>
            <person name="Anantharaman K."/>
            <person name="Brown C.T."/>
            <person name="Hug L.A."/>
            <person name="Sharon I."/>
            <person name="Castelle C.J."/>
            <person name="Probst A.J."/>
            <person name="Thomas B.C."/>
            <person name="Singh A."/>
            <person name="Wilkins M.J."/>
            <person name="Karaoz U."/>
            <person name="Brodie E.L."/>
            <person name="Williams K.H."/>
            <person name="Hubbard S.S."/>
            <person name="Banfield J.F."/>
        </authorList>
    </citation>
    <scope>NUCLEOTIDE SEQUENCE [LARGE SCALE GENOMIC DNA]</scope>
</reference>
<accession>A0A1G1VTD8</accession>
<dbReference type="Pfam" id="PF13231">
    <property type="entry name" value="PMT_2"/>
    <property type="match status" value="1"/>
</dbReference>
<feature type="transmembrane region" description="Helical" evidence="8">
    <location>
        <begin position="189"/>
        <end position="210"/>
    </location>
</feature>
<dbReference type="GO" id="GO:0016763">
    <property type="term" value="F:pentosyltransferase activity"/>
    <property type="evidence" value="ECO:0007669"/>
    <property type="project" value="TreeGrafter"/>
</dbReference>
<evidence type="ECO:0000313" key="10">
    <source>
        <dbReference type="EMBL" id="OGY18467.1"/>
    </source>
</evidence>
<evidence type="ECO:0000256" key="4">
    <source>
        <dbReference type="ARBA" id="ARBA00022679"/>
    </source>
</evidence>
<evidence type="ECO:0000256" key="8">
    <source>
        <dbReference type="SAM" id="Phobius"/>
    </source>
</evidence>
<gene>
    <name evidence="10" type="ORF">A2786_03135</name>
</gene>
<keyword evidence="7 8" id="KW-0472">Membrane</keyword>
<comment type="caution">
    <text evidence="10">The sequence shown here is derived from an EMBL/GenBank/DDBJ whole genome shotgun (WGS) entry which is preliminary data.</text>
</comment>
<proteinExistence type="predicted"/>
<dbReference type="AlphaFoldDB" id="A0A1G1VTD8"/>
<feature type="transmembrane region" description="Helical" evidence="8">
    <location>
        <begin position="137"/>
        <end position="158"/>
    </location>
</feature>
<dbReference type="GO" id="GO:0005886">
    <property type="term" value="C:plasma membrane"/>
    <property type="evidence" value="ECO:0007669"/>
    <property type="project" value="UniProtKB-SubCell"/>
</dbReference>
<evidence type="ECO:0000256" key="1">
    <source>
        <dbReference type="ARBA" id="ARBA00004651"/>
    </source>
</evidence>
<evidence type="ECO:0000313" key="11">
    <source>
        <dbReference type="Proteomes" id="UP000179233"/>
    </source>
</evidence>
<dbReference type="PANTHER" id="PTHR33908">
    <property type="entry name" value="MANNOSYLTRANSFERASE YKCB-RELATED"/>
    <property type="match status" value="1"/>
</dbReference>
<dbReference type="Proteomes" id="UP000179233">
    <property type="component" value="Unassembled WGS sequence"/>
</dbReference>
<evidence type="ECO:0000259" key="9">
    <source>
        <dbReference type="Pfam" id="PF13231"/>
    </source>
</evidence>
<evidence type="ECO:0000256" key="7">
    <source>
        <dbReference type="ARBA" id="ARBA00023136"/>
    </source>
</evidence>
<feature type="transmembrane region" description="Helical" evidence="8">
    <location>
        <begin position="331"/>
        <end position="352"/>
    </location>
</feature>
<keyword evidence="6 8" id="KW-1133">Transmembrane helix</keyword>
<evidence type="ECO:0000256" key="6">
    <source>
        <dbReference type="ARBA" id="ARBA00022989"/>
    </source>
</evidence>
<evidence type="ECO:0000256" key="3">
    <source>
        <dbReference type="ARBA" id="ARBA00022676"/>
    </source>
</evidence>
<protein>
    <recommendedName>
        <fullName evidence="9">Glycosyltransferase RgtA/B/C/D-like domain-containing protein</fullName>
    </recommendedName>
</protein>
<dbReference type="GO" id="GO:0009103">
    <property type="term" value="P:lipopolysaccharide biosynthetic process"/>
    <property type="evidence" value="ECO:0007669"/>
    <property type="project" value="TreeGrafter"/>
</dbReference>
<feature type="transmembrane region" description="Helical" evidence="8">
    <location>
        <begin position="113"/>
        <end position="131"/>
    </location>
</feature>
<keyword evidence="4" id="KW-0808">Transferase</keyword>
<keyword evidence="2" id="KW-1003">Cell membrane</keyword>
<feature type="transmembrane region" description="Helical" evidence="8">
    <location>
        <begin position="222"/>
        <end position="243"/>
    </location>
</feature>
<dbReference type="PANTHER" id="PTHR33908:SF3">
    <property type="entry name" value="UNDECAPRENYL PHOSPHATE-ALPHA-4-AMINO-4-DEOXY-L-ARABINOSE ARABINOSYL TRANSFERASE"/>
    <property type="match status" value="1"/>
</dbReference>
<evidence type="ECO:0000256" key="2">
    <source>
        <dbReference type="ARBA" id="ARBA00022475"/>
    </source>
</evidence>
<feature type="transmembrane region" description="Helical" evidence="8">
    <location>
        <begin position="37"/>
        <end position="54"/>
    </location>
</feature>